<reference evidence="2 3" key="1">
    <citation type="journal article" date="2020" name="ISME J.">
        <title>Enrichment and physiological characterization of a novel comammox Nitrospira indicates ammonium inhibition of complete nitrification.</title>
        <authorList>
            <person name="Sakoula D."/>
            <person name="Koch H."/>
            <person name="Frank J."/>
            <person name="Jetten M.S.M."/>
            <person name="van Kessel M.A.H.J."/>
            <person name="Lucker S."/>
        </authorList>
    </citation>
    <scope>NUCLEOTIDE SEQUENCE [LARGE SCALE GENOMIC DNA]</scope>
    <source>
        <strain evidence="2">Comreactor17</strain>
    </source>
</reference>
<sequence>MLRWIRGQYFPSGFDEWCELVEASPDSGLPSLTFSKYVQEHRKGSWGAAAESFFTSVTKPETRWSYLRIDPSGDYIKHQLKLKFPEEHRTSAISTETTHAWRLSVSGIFKLLECINARVGLCSLQPIGGTPHVRLVNCMIRKLEIPAKSSIHPGEITLELDGSWIGTLVLAPGCLKNFRVTGGGIAQIECPPSDSQNPFAGEVSFKNTFVPSSSRETKLFCGPHAYRSLYAHLKKLDNSLMANLMRSRQLRSERAAEQGIANVANWIYGAFADYGMSPGKPICWVLGAYILAFVGCYNFDPGMLAKSDSFYVGAYSVLLDENGGRYTRSFLLPFHSIINPFGVFFDTRKIFVPTTGLGSMLLTLQGLFSDILLVMTALSIRRRYKAE</sequence>
<organism evidence="2 3">
    <name type="scientific">Candidatus Nitrospira kreftii</name>
    <dbReference type="NCBI Taxonomy" id="2652173"/>
    <lineage>
        <taxon>Bacteria</taxon>
        <taxon>Pseudomonadati</taxon>
        <taxon>Nitrospirota</taxon>
        <taxon>Nitrospiria</taxon>
        <taxon>Nitrospirales</taxon>
        <taxon>Nitrospiraceae</taxon>
        <taxon>Nitrospira</taxon>
    </lineage>
</organism>
<gene>
    <name evidence="2" type="ORF">Nkreftii_002530</name>
</gene>
<keyword evidence="1" id="KW-0472">Membrane</keyword>
<dbReference type="AlphaFoldDB" id="A0A7S8IZY5"/>
<keyword evidence="1" id="KW-1133">Transmembrane helix</keyword>
<dbReference type="KEGG" id="nkf:Nkreftii_002530"/>
<evidence type="ECO:0000256" key="1">
    <source>
        <dbReference type="SAM" id="Phobius"/>
    </source>
</evidence>
<accession>A0A7S8IZY5</accession>
<dbReference type="Proteomes" id="UP000593737">
    <property type="component" value="Chromosome"/>
</dbReference>
<name>A0A7S8IZY5_9BACT</name>
<evidence type="ECO:0000313" key="3">
    <source>
        <dbReference type="Proteomes" id="UP000593737"/>
    </source>
</evidence>
<keyword evidence="1" id="KW-0812">Transmembrane</keyword>
<proteinExistence type="predicted"/>
<feature type="transmembrane region" description="Helical" evidence="1">
    <location>
        <begin position="357"/>
        <end position="380"/>
    </location>
</feature>
<dbReference type="EMBL" id="CP047423">
    <property type="protein sequence ID" value="QPD04756.1"/>
    <property type="molecule type" value="Genomic_DNA"/>
</dbReference>
<evidence type="ECO:0000313" key="2">
    <source>
        <dbReference type="EMBL" id="QPD04756.1"/>
    </source>
</evidence>
<protein>
    <submittedName>
        <fullName evidence="2">Uncharacterized protein</fullName>
    </submittedName>
</protein>